<feature type="domain" description="Erythromycin biosynthesis protein CIII-like C-terminal" evidence="2">
    <location>
        <begin position="309"/>
        <end position="399"/>
    </location>
</feature>
<accession>A0AAU8MYW4</accession>
<feature type="domain" description="Glycosyltransferase family 28 N-terminal" evidence="1">
    <location>
        <begin position="7"/>
        <end position="143"/>
    </location>
</feature>
<dbReference type="AlphaFoldDB" id="A0AAU8MYW4"/>
<dbReference type="SUPFAM" id="SSF53756">
    <property type="entry name" value="UDP-Glycosyltransferase/glycogen phosphorylase"/>
    <property type="match status" value="1"/>
</dbReference>
<reference evidence="3" key="1">
    <citation type="submission" date="2024-06" db="EMBL/GenBank/DDBJ databases">
        <authorList>
            <person name="Li S."/>
        </authorList>
    </citation>
    <scope>NUCLEOTIDE SEQUENCE</scope>
    <source>
        <strain evidence="3">SR10</strain>
    </source>
</reference>
<name>A0AAU8MYW4_9GAMM</name>
<dbReference type="GO" id="GO:0016758">
    <property type="term" value="F:hexosyltransferase activity"/>
    <property type="evidence" value="ECO:0007669"/>
    <property type="project" value="InterPro"/>
</dbReference>
<proteinExistence type="predicted"/>
<dbReference type="InterPro" id="IPR004276">
    <property type="entry name" value="GlycoTrans_28_N"/>
</dbReference>
<dbReference type="PANTHER" id="PTHR48050">
    <property type="entry name" value="STEROL 3-BETA-GLUCOSYLTRANSFERASE"/>
    <property type="match status" value="1"/>
</dbReference>
<dbReference type="GO" id="GO:0033072">
    <property type="term" value="P:vancomycin biosynthetic process"/>
    <property type="evidence" value="ECO:0007669"/>
    <property type="project" value="UniProtKB-ARBA"/>
</dbReference>
<dbReference type="Pfam" id="PF03033">
    <property type="entry name" value="Glyco_transf_28"/>
    <property type="match status" value="1"/>
</dbReference>
<dbReference type="Gene3D" id="3.40.50.2000">
    <property type="entry name" value="Glycogen Phosphorylase B"/>
    <property type="match status" value="2"/>
</dbReference>
<dbReference type="PANTHER" id="PTHR48050:SF13">
    <property type="entry name" value="STEROL 3-BETA-GLUCOSYLTRANSFERASE UGT80A2"/>
    <property type="match status" value="1"/>
</dbReference>
<evidence type="ECO:0000259" key="1">
    <source>
        <dbReference type="Pfam" id="PF03033"/>
    </source>
</evidence>
<dbReference type="RefSeq" id="WP_363800184.1">
    <property type="nucleotide sequence ID" value="NZ_CP159925.1"/>
</dbReference>
<dbReference type="InterPro" id="IPR002213">
    <property type="entry name" value="UDP_glucos_trans"/>
</dbReference>
<dbReference type="InterPro" id="IPR050426">
    <property type="entry name" value="Glycosyltransferase_28"/>
</dbReference>
<organism evidence="3">
    <name type="scientific">Lysobacter firmicutimachus</name>
    <dbReference type="NCBI Taxonomy" id="1792846"/>
    <lineage>
        <taxon>Bacteria</taxon>
        <taxon>Pseudomonadati</taxon>
        <taxon>Pseudomonadota</taxon>
        <taxon>Gammaproteobacteria</taxon>
        <taxon>Lysobacterales</taxon>
        <taxon>Lysobacteraceae</taxon>
        <taxon>Lysobacter</taxon>
    </lineage>
</organism>
<dbReference type="GO" id="GO:0005975">
    <property type="term" value="P:carbohydrate metabolic process"/>
    <property type="evidence" value="ECO:0007669"/>
    <property type="project" value="InterPro"/>
</dbReference>
<sequence>MSTRAPIAIFTIGTQGDIRPLVALGQGLRSAGYPVRIVTSGHFSELVRGAGLEHYPLASDFHAMLHADRSIADRGLNMREMARVFRRQYAQWARSWVAEGRAAIEGAGLLMGVGNSTLLAKSLAEAHGIPFVAAQLQPLTPSRLMPPVVLAGKKRNLPPLLNVASYHVLRHLVWHVMKPALNDIVRPQLGLKKYPWYGPYYKNAGTRVVYGFSRHVVPRPADWPQNVQIAGYWFLDEAQWQPSDALRAFLAAGPKPVYIGFGSMVSSDATGFTATVIEAVRKSGRRALLATGWGGLDHPDGALDEQIFFIRQAPHDRLFPLMSAAVHHGGAGTAAAAARAGIPSVIVPFYGDQPFWAHSLNRIGAGPAALDRTQLSAEALADALEQAHTPSMQRAAAELGRRIRAEDGVAEAIRHLRGWGLLEQAPEERGNASLQWLGQSA</sequence>
<evidence type="ECO:0000259" key="2">
    <source>
        <dbReference type="Pfam" id="PF06722"/>
    </source>
</evidence>
<gene>
    <name evidence="3" type="ORF">ABU614_08975</name>
</gene>
<protein>
    <submittedName>
        <fullName evidence="3">Glycosyltransferase</fullName>
    </submittedName>
</protein>
<dbReference type="GO" id="GO:0008194">
    <property type="term" value="F:UDP-glycosyltransferase activity"/>
    <property type="evidence" value="ECO:0007669"/>
    <property type="project" value="InterPro"/>
</dbReference>
<evidence type="ECO:0000313" key="3">
    <source>
        <dbReference type="EMBL" id="XCO76896.1"/>
    </source>
</evidence>
<dbReference type="Pfam" id="PF06722">
    <property type="entry name" value="EryCIII-like_C"/>
    <property type="match status" value="1"/>
</dbReference>
<dbReference type="InterPro" id="IPR010610">
    <property type="entry name" value="EryCIII-like_C"/>
</dbReference>
<dbReference type="CDD" id="cd03784">
    <property type="entry name" value="GT1_Gtf-like"/>
    <property type="match status" value="1"/>
</dbReference>
<dbReference type="EMBL" id="CP159925">
    <property type="protein sequence ID" value="XCO76896.1"/>
    <property type="molecule type" value="Genomic_DNA"/>
</dbReference>
<dbReference type="FunFam" id="3.40.50.2000:FF:000009">
    <property type="entry name" value="Sterol 3-beta-glucosyltransferase UGT80A2"/>
    <property type="match status" value="1"/>
</dbReference>